<dbReference type="AlphaFoldDB" id="X0RFU8"/>
<proteinExistence type="predicted"/>
<feature type="non-terminal residue" evidence="1">
    <location>
        <position position="1"/>
    </location>
</feature>
<comment type="caution">
    <text evidence="1">The sequence shown here is derived from an EMBL/GenBank/DDBJ whole genome shotgun (WGS) entry which is preliminary data.</text>
</comment>
<name>X0RFU8_9ZZZZ</name>
<dbReference type="EMBL" id="BARS01008864">
    <property type="protein sequence ID" value="GAF67643.1"/>
    <property type="molecule type" value="Genomic_DNA"/>
</dbReference>
<accession>X0RFU8</accession>
<reference evidence="1" key="1">
    <citation type="journal article" date="2014" name="Front. Microbiol.">
        <title>High frequency of phylogenetically diverse reductive dehalogenase-homologous genes in deep subseafloor sedimentary metagenomes.</title>
        <authorList>
            <person name="Kawai M."/>
            <person name="Futagami T."/>
            <person name="Toyoda A."/>
            <person name="Takaki Y."/>
            <person name="Nishi S."/>
            <person name="Hori S."/>
            <person name="Arai W."/>
            <person name="Tsubouchi T."/>
            <person name="Morono Y."/>
            <person name="Uchiyama I."/>
            <person name="Ito T."/>
            <person name="Fujiyama A."/>
            <person name="Inagaki F."/>
            <person name="Takami H."/>
        </authorList>
    </citation>
    <scope>NUCLEOTIDE SEQUENCE</scope>
    <source>
        <strain evidence="1">Expedition CK06-06</strain>
    </source>
</reference>
<feature type="non-terminal residue" evidence="1">
    <location>
        <position position="358"/>
    </location>
</feature>
<organism evidence="1">
    <name type="scientific">marine sediment metagenome</name>
    <dbReference type="NCBI Taxonomy" id="412755"/>
    <lineage>
        <taxon>unclassified sequences</taxon>
        <taxon>metagenomes</taxon>
        <taxon>ecological metagenomes</taxon>
    </lineage>
</organism>
<gene>
    <name evidence="1" type="ORF">S01H1_16804</name>
</gene>
<sequence>FEEFLTELSGIRGVNIYNEMSNNCPTVGAILFAIDMLIRQVPWNVNKVSDEPNDIAAAEFLESCLNDMSMTWKDTISEILSMLTFGWAYHEVVNKIRLGKNHKFPNRSSKFNDGRVGWAKIPIRSQDTLLNWEYSDSGDLLGMHQLAPPTFKQTFIPVDRALLFRTQVKKNNPEGRSVLRNAYRPWFFKKNIENIEGIGIERDLAGLPVIKVPVELLATNASADKKALLAVFVKLVQKIRRNENEGVVFPLAFDENGNELYKLELLSTGGKRNFDTNEIVNRFKQDIAMTVLADFILLGHKGVGSYALASSKTKLFATAIGTWVDVIQDVFNKTAIPRLFDFPANDFGVEKLPQLMHG</sequence>
<protein>
    <submittedName>
        <fullName evidence="1">Uncharacterized protein</fullName>
    </submittedName>
</protein>
<dbReference type="Pfam" id="PF06074">
    <property type="entry name" value="Portal_Mu"/>
    <property type="match status" value="1"/>
</dbReference>
<evidence type="ECO:0000313" key="1">
    <source>
        <dbReference type="EMBL" id="GAF67643.1"/>
    </source>
</evidence>
<dbReference type="InterPro" id="IPR009279">
    <property type="entry name" value="Portal_Mu"/>
</dbReference>